<accession>A0A0P1B0X5</accession>
<keyword evidence="4" id="KW-1185">Reference proteome</keyword>
<dbReference type="AlphaFoldDB" id="A0A0P1B0X5"/>
<dbReference type="RefSeq" id="XP_024584077.1">
    <property type="nucleotide sequence ID" value="XM_024718705.1"/>
</dbReference>
<dbReference type="OMA" id="SAATNHE"/>
<evidence type="ECO:0000313" key="4">
    <source>
        <dbReference type="Proteomes" id="UP000054928"/>
    </source>
</evidence>
<feature type="compositionally biased region" description="Polar residues" evidence="1">
    <location>
        <begin position="197"/>
        <end position="208"/>
    </location>
</feature>
<dbReference type="Proteomes" id="UP000054928">
    <property type="component" value="Unassembled WGS sequence"/>
</dbReference>
<sequence>MVTFSVYKSSKYLFDCVVAIDSNLSILCTTENLNAFEALRLLSVNVIKRMDFYELDKLVTCCKGQLIQVFVKSATQGDIAPFEKFSKYLKSRQRAGVALLADKRLFVLAPVEESDYLLRCLVLKAEQTPEAPATLPLKARARSFDKTASDYPLQTEFDPKAKITLQSEPELASETGERGQIRPSSFSREQRQDIADNSHQNLPLPISNNQKVETKVKPLSAATNHEVALLSSLPRIERATKIAQLRQEYGLFHEHHYNILQEWSKSVSN</sequence>
<reference evidence="4" key="1">
    <citation type="submission" date="2014-09" db="EMBL/GenBank/DDBJ databases">
        <authorList>
            <person name="Sharma Rahul"/>
            <person name="Thines Marco"/>
        </authorList>
    </citation>
    <scope>NUCLEOTIDE SEQUENCE [LARGE SCALE GENOMIC DNA]</scope>
</reference>
<evidence type="ECO:0000256" key="1">
    <source>
        <dbReference type="SAM" id="MobiDB-lite"/>
    </source>
</evidence>
<proteinExistence type="predicted"/>
<evidence type="ECO:0000313" key="3">
    <source>
        <dbReference type="EMBL" id="CEG47708.1"/>
    </source>
</evidence>
<name>A0A0P1B0X5_PLAHL</name>
<dbReference type="Pfam" id="PF07744">
    <property type="entry name" value="SPOC"/>
    <property type="match status" value="1"/>
</dbReference>
<organism evidence="3 4">
    <name type="scientific">Plasmopara halstedii</name>
    <name type="common">Downy mildew of sunflower</name>
    <dbReference type="NCBI Taxonomy" id="4781"/>
    <lineage>
        <taxon>Eukaryota</taxon>
        <taxon>Sar</taxon>
        <taxon>Stramenopiles</taxon>
        <taxon>Oomycota</taxon>
        <taxon>Peronosporomycetes</taxon>
        <taxon>Peronosporales</taxon>
        <taxon>Peronosporaceae</taxon>
        <taxon>Plasmopara</taxon>
    </lineage>
</organism>
<dbReference type="GeneID" id="36399905"/>
<dbReference type="InterPro" id="IPR012921">
    <property type="entry name" value="SPOC_C"/>
</dbReference>
<feature type="domain" description="Spen paralogue and orthologue SPOC C-terminal" evidence="2">
    <location>
        <begin position="44"/>
        <end position="115"/>
    </location>
</feature>
<dbReference type="OrthoDB" id="116571at2759"/>
<feature type="region of interest" description="Disordered" evidence="1">
    <location>
        <begin position="162"/>
        <end position="208"/>
    </location>
</feature>
<evidence type="ECO:0000259" key="2">
    <source>
        <dbReference type="Pfam" id="PF07744"/>
    </source>
</evidence>
<dbReference type="EMBL" id="CCYD01002667">
    <property type="protein sequence ID" value="CEG47708.1"/>
    <property type="molecule type" value="Genomic_DNA"/>
</dbReference>
<protein>
    <submittedName>
        <fullName evidence="3">Spen paralogue and orthologue SPOC, C-terminal</fullName>
    </submittedName>
</protein>